<protein>
    <submittedName>
        <fullName evidence="1">Uncharacterized protein</fullName>
    </submittedName>
</protein>
<name>A0A1X6PF94_PORUM</name>
<proteinExistence type="predicted"/>
<reference evidence="1 2" key="1">
    <citation type="submission" date="2017-03" db="EMBL/GenBank/DDBJ databases">
        <title>WGS assembly of Porphyra umbilicalis.</title>
        <authorList>
            <person name="Brawley S.H."/>
            <person name="Blouin N.A."/>
            <person name="Ficko-Blean E."/>
            <person name="Wheeler G.L."/>
            <person name="Lohr M."/>
            <person name="Goodson H.V."/>
            <person name="Jenkins J.W."/>
            <person name="Blaby-Haas C.E."/>
            <person name="Helliwell K.E."/>
            <person name="Chan C."/>
            <person name="Marriage T."/>
            <person name="Bhattacharya D."/>
            <person name="Klein A.S."/>
            <person name="Badis Y."/>
            <person name="Brodie J."/>
            <person name="Cao Y."/>
            <person name="Collen J."/>
            <person name="Dittami S.M."/>
            <person name="Gachon C.M."/>
            <person name="Green B.R."/>
            <person name="Karpowicz S."/>
            <person name="Kim J.W."/>
            <person name="Kudahl U."/>
            <person name="Lin S."/>
            <person name="Michel G."/>
            <person name="Mittag M."/>
            <person name="Olson B.J."/>
            <person name="Pangilinan J."/>
            <person name="Peng Y."/>
            <person name="Qiu H."/>
            <person name="Shu S."/>
            <person name="Singer J.T."/>
            <person name="Smith A.G."/>
            <person name="Sprecher B.N."/>
            <person name="Wagner V."/>
            <person name="Wang W."/>
            <person name="Wang Z.-Y."/>
            <person name="Yan J."/>
            <person name="Yarish C."/>
            <person name="Zoeuner-Riek S."/>
            <person name="Zhuang Y."/>
            <person name="Zou Y."/>
            <person name="Lindquist E.A."/>
            <person name="Grimwood J."/>
            <person name="Barry K."/>
            <person name="Rokhsar D.S."/>
            <person name="Schmutz J."/>
            <person name="Stiller J.W."/>
            <person name="Grossman A.R."/>
            <person name="Prochnik S.E."/>
        </authorList>
    </citation>
    <scope>NUCLEOTIDE SEQUENCE [LARGE SCALE GENOMIC DNA]</scope>
    <source>
        <strain evidence="1">4086291</strain>
    </source>
</reference>
<evidence type="ECO:0000313" key="1">
    <source>
        <dbReference type="EMBL" id="OSX79415.1"/>
    </source>
</evidence>
<sequence length="499" mass="53158">MMRSNGVWTDEAAAQDAVVGRSPYDGPVPSAVLCSSDVTRDDLMYMCDRRAITYGEADCIAALKASLIKFNQSHNVFWTARVMQLALHVRRDARVWRGHLLGFQAATAYRILLLQDNTAPTLVFEDVPLLWAVGGPAAARRTDSMAALLMTCNAVRCDGGAFSASVRSEASPFVAGSGGAAENSAAGQRAYAADDVPSGAGHGRFVVAARDHPAGGEGQRPSDIAFELASTLRAREEASDGATRKLENKIDTLMGMVLDVKETVQANTQCTTAYHARMEVSVGALLCRGPDQRVTPQALVNRPRKRGKTAGAPPFPNIMAFSSAGNTGSSGGGLTAAAGKTTGQTSFYLELLHGVGMEPELITATMKRTGFMSQLVYVVRLCHLSARKPGVFGTLVVRGLNTQALCKARDAAEEVRPVAQINIKKAEMVESIAENKTEDYLRVANWLYMVAPEVMGESVTEATASKLGSTNWDIQAKVNAGISVHASPTHALRDGKKAK</sequence>
<evidence type="ECO:0000313" key="2">
    <source>
        <dbReference type="Proteomes" id="UP000218209"/>
    </source>
</evidence>
<keyword evidence="2" id="KW-1185">Reference proteome</keyword>
<gene>
    <name evidence="1" type="ORF">BU14_0077s0035</name>
</gene>
<dbReference type="AlphaFoldDB" id="A0A1X6PF94"/>
<dbReference type="EMBL" id="KV918791">
    <property type="protein sequence ID" value="OSX79415.1"/>
    <property type="molecule type" value="Genomic_DNA"/>
</dbReference>
<dbReference type="Proteomes" id="UP000218209">
    <property type="component" value="Unassembled WGS sequence"/>
</dbReference>
<accession>A0A1X6PF94</accession>
<organism evidence="1 2">
    <name type="scientific">Porphyra umbilicalis</name>
    <name type="common">Purple laver</name>
    <name type="synonym">Red alga</name>
    <dbReference type="NCBI Taxonomy" id="2786"/>
    <lineage>
        <taxon>Eukaryota</taxon>
        <taxon>Rhodophyta</taxon>
        <taxon>Bangiophyceae</taxon>
        <taxon>Bangiales</taxon>
        <taxon>Bangiaceae</taxon>
        <taxon>Porphyra</taxon>
    </lineage>
</organism>